<accession>A0A124JTW1</accession>
<evidence type="ECO:0000256" key="1">
    <source>
        <dbReference type="SAM" id="SignalP"/>
    </source>
</evidence>
<sequence>MVLGALSLVLLTALSGCVRIGNTKPPATFLTLTSDAAPSAGATSSGTLREATVVLEPSAAASVSVLRVPVQIDAANVAYIKGAQWVERPSRAFQHLLADTLRARGKGLVIETERGTVGTRIGGQLLAMGFDVRTRSAVVRFDAMKWRPDGRIETRRFESTVSGVDPEPDAIGPALNQAANKVAGEVADWVG</sequence>
<dbReference type="EMBL" id="LLZS01000009">
    <property type="protein sequence ID" value="KUR70597.1"/>
    <property type="molecule type" value="Genomic_DNA"/>
</dbReference>
<keyword evidence="1" id="KW-0732">Signal</keyword>
<gene>
    <name evidence="3" type="ORF">AQZ52_14440</name>
</gene>
<proteinExistence type="predicted"/>
<comment type="caution">
    <text evidence="3">The sequence shown here is derived from an EMBL/GenBank/DDBJ whole genome shotgun (WGS) entry which is preliminary data.</text>
</comment>
<dbReference type="SUPFAM" id="SSF159594">
    <property type="entry name" value="XCC0632-like"/>
    <property type="match status" value="1"/>
</dbReference>
<feature type="chain" id="PRO_5007174812" evidence="1">
    <location>
        <begin position="21"/>
        <end position="191"/>
    </location>
</feature>
<protein>
    <submittedName>
        <fullName evidence="3">ABC transporter</fullName>
    </submittedName>
</protein>
<organism evidence="3 4">
    <name type="scientific">Novosphingobium fuchskuhlense</name>
    <dbReference type="NCBI Taxonomy" id="1117702"/>
    <lineage>
        <taxon>Bacteria</taxon>
        <taxon>Pseudomonadati</taxon>
        <taxon>Pseudomonadota</taxon>
        <taxon>Alphaproteobacteria</taxon>
        <taxon>Sphingomonadales</taxon>
        <taxon>Sphingomonadaceae</taxon>
        <taxon>Novosphingobium</taxon>
    </lineage>
</organism>
<evidence type="ECO:0000313" key="3">
    <source>
        <dbReference type="EMBL" id="KUR70597.1"/>
    </source>
</evidence>
<dbReference type="STRING" id="1117702.AQZ52_14440"/>
<dbReference type="AlphaFoldDB" id="A0A124JTW1"/>
<dbReference type="Pfam" id="PF03886">
    <property type="entry name" value="ABC_trans_aux"/>
    <property type="match status" value="1"/>
</dbReference>
<name>A0A124JTW1_9SPHN</name>
<evidence type="ECO:0000313" key="4">
    <source>
        <dbReference type="Proteomes" id="UP000058012"/>
    </source>
</evidence>
<dbReference type="Proteomes" id="UP000058012">
    <property type="component" value="Unassembled WGS sequence"/>
</dbReference>
<keyword evidence="4" id="KW-1185">Reference proteome</keyword>
<feature type="domain" description="ABC-type transport auxiliary lipoprotein component" evidence="2">
    <location>
        <begin position="36"/>
        <end position="187"/>
    </location>
</feature>
<feature type="signal peptide" evidence="1">
    <location>
        <begin position="1"/>
        <end position="20"/>
    </location>
</feature>
<dbReference type="InterPro" id="IPR005586">
    <property type="entry name" value="ABC_trans_aux"/>
</dbReference>
<evidence type="ECO:0000259" key="2">
    <source>
        <dbReference type="Pfam" id="PF03886"/>
    </source>
</evidence>
<dbReference type="Gene3D" id="3.40.50.10610">
    <property type="entry name" value="ABC-type transport auxiliary lipoprotein component"/>
    <property type="match status" value="1"/>
</dbReference>
<reference evidence="3 4" key="1">
    <citation type="submission" date="2015-10" db="EMBL/GenBank/DDBJ databases">
        <title>Draft genome sequence of Novosphingobium fuchskuhlense DSM 25065 isolated from a surface water sample of the southwest basin of Lake Grosse Fuchskuhle.</title>
        <authorList>
            <person name="Ruckert C."/>
            <person name="Winkler A."/>
            <person name="Glaeser J."/>
            <person name="Grossart H.-P."/>
            <person name="Kalinowski J."/>
            <person name="Glaeser S."/>
        </authorList>
    </citation>
    <scope>NUCLEOTIDE SEQUENCE [LARGE SCALE GENOMIC DNA]</scope>
    <source>
        <strain evidence="3 4">FNE08-7</strain>
    </source>
</reference>